<feature type="transmembrane region" description="Helical" evidence="8">
    <location>
        <begin position="481"/>
        <end position="503"/>
    </location>
</feature>
<feature type="transmembrane region" description="Helical" evidence="8">
    <location>
        <begin position="571"/>
        <end position="597"/>
    </location>
</feature>
<evidence type="ECO:0000256" key="6">
    <source>
        <dbReference type="ARBA" id="ARBA00022989"/>
    </source>
</evidence>
<comment type="similarity">
    <text evidence="2">Belongs to the binding-protein-dependent transport system permease family. FecCD subfamily.</text>
</comment>
<feature type="transmembrane region" description="Helical" evidence="8">
    <location>
        <begin position="426"/>
        <end position="445"/>
    </location>
</feature>
<dbReference type="InterPro" id="IPR000522">
    <property type="entry name" value="ABC_transptr_permease_BtuC"/>
</dbReference>
<feature type="transmembrane region" description="Helical" evidence="8">
    <location>
        <begin position="198"/>
        <end position="217"/>
    </location>
</feature>
<sequence>MTARWSMRGGAAPVIGLALLGLSLLFFFANLQALIPSDEWTSALFGEDLFNLAQLSARDALLPRLVMAWLCGAALGLAGVIFQQVLRNRLAEPGTLGVYAGAKVGLAICLLWMPQALEAGWAPVAFAGGGLTVLAVLWLASRQGFSPVAIILSGLVLSLSLGAIGAALILVHFEELNALYIWDAGSLVQNSWDSVADLLPMVLAFGLAGAILCRPLSLLELEEEGARGLGLSLAMTRFAAISVAVALCASVAGTVGTISFIALAGATIARTAGARQLRHRLVSAPLISAGLVGVTDQGAKLAFGGMEIPAGSVTALLGVPLLFFLLKRLRPMPPAAADIWTAKLTRAGSTGRRMTALLVLLVASLVLALWVGHDANGWQMAMGDNFAALLPWRLSRVMAALGAGFLLAVAGTLLQRLTGNHMASPELLGISSGAALILLGATFFLPELGRPAMMMLCSLCAGLILMAFFRIDSRAALSQEAMLLGGVAIATLLSSFLAILLFLGDPRVLRVLSWLSGSTYSVTGGEAAILLIASLVAVAVLPFFARWLAILPLGPAVPMGIGVAPEKSRMLIGAAVACMTGMATLIVGSLSFVGLMAPHLARMSGMRSALVQTYAAGLIGAIIMVFADWLGRHIAFPWQIPAGLLATGLGGVYFVMLVLRR</sequence>
<comment type="caution">
    <text evidence="9">The sequence shown here is derived from an EMBL/GenBank/DDBJ whole genome shotgun (WGS) entry which is preliminary data.</text>
</comment>
<dbReference type="SUPFAM" id="SSF81345">
    <property type="entry name" value="ABC transporter involved in vitamin B12 uptake, BtuC"/>
    <property type="match status" value="2"/>
</dbReference>
<evidence type="ECO:0000313" key="9">
    <source>
        <dbReference type="EMBL" id="MDQ0996229.1"/>
    </source>
</evidence>
<evidence type="ECO:0000256" key="2">
    <source>
        <dbReference type="ARBA" id="ARBA00007935"/>
    </source>
</evidence>
<evidence type="ECO:0000256" key="3">
    <source>
        <dbReference type="ARBA" id="ARBA00022448"/>
    </source>
</evidence>
<reference evidence="9 10" key="1">
    <citation type="submission" date="2023-07" db="EMBL/GenBank/DDBJ databases">
        <title>Comparative genomics of wheat-associated soil bacteria to identify genetic determinants of phenazine resistance.</title>
        <authorList>
            <person name="Mouncey N."/>
        </authorList>
    </citation>
    <scope>NUCLEOTIDE SEQUENCE [LARGE SCALE GENOMIC DNA]</scope>
    <source>
        <strain evidence="9 10">W4I11</strain>
    </source>
</reference>
<feature type="transmembrane region" description="Helical" evidence="8">
    <location>
        <begin position="61"/>
        <end position="82"/>
    </location>
</feature>
<organism evidence="9 10">
    <name type="scientific">Phyllobacterium ifriqiyense</name>
    <dbReference type="NCBI Taxonomy" id="314238"/>
    <lineage>
        <taxon>Bacteria</taxon>
        <taxon>Pseudomonadati</taxon>
        <taxon>Pseudomonadota</taxon>
        <taxon>Alphaproteobacteria</taxon>
        <taxon>Hyphomicrobiales</taxon>
        <taxon>Phyllobacteriaceae</taxon>
        <taxon>Phyllobacterium</taxon>
    </lineage>
</organism>
<keyword evidence="6 8" id="KW-1133">Transmembrane helix</keyword>
<feature type="transmembrane region" description="Helical" evidence="8">
    <location>
        <begin position="308"/>
        <end position="326"/>
    </location>
</feature>
<keyword evidence="10" id="KW-1185">Reference proteome</keyword>
<feature type="transmembrane region" description="Helical" evidence="8">
    <location>
        <begin position="548"/>
        <end position="565"/>
    </location>
</feature>
<feature type="transmembrane region" description="Helical" evidence="8">
    <location>
        <begin position="636"/>
        <end position="659"/>
    </location>
</feature>
<protein>
    <submittedName>
        <fullName evidence="9">ABC-type Fe3+-siderophore transport system permease subunit</fullName>
    </submittedName>
</protein>
<dbReference type="CDD" id="cd06550">
    <property type="entry name" value="TM_ABC_iron-siderophores_like"/>
    <property type="match status" value="2"/>
</dbReference>
<keyword evidence="5 8" id="KW-0812">Transmembrane</keyword>
<dbReference type="Gene3D" id="1.10.3470.10">
    <property type="entry name" value="ABC transporter involved in vitamin B12 uptake, BtuC"/>
    <property type="match status" value="2"/>
</dbReference>
<proteinExistence type="inferred from homology"/>
<keyword evidence="4" id="KW-1003">Cell membrane</keyword>
<dbReference type="InterPro" id="IPR037294">
    <property type="entry name" value="ABC_BtuC-like"/>
</dbReference>
<feature type="transmembrane region" description="Helical" evidence="8">
    <location>
        <begin position="354"/>
        <end position="373"/>
    </location>
</feature>
<feature type="transmembrane region" description="Helical" evidence="8">
    <location>
        <begin position="119"/>
        <end position="141"/>
    </location>
</feature>
<dbReference type="PANTHER" id="PTHR30472:SF37">
    <property type="entry name" value="FE(3+) DICITRATE TRANSPORT SYSTEM PERMEASE PROTEIN FECD-RELATED"/>
    <property type="match status" value="1"/>
</dbReference>
<feature type="transmembrane region" description="Helical" evidence="8">
    <location>
        <begin position="238"/>
        <end position="268"/>
    </location>
</feature>
<evidence type="ECO:0000256" key="4">
    <source>
        <dbReference type="ARBA" id="ARBA00022475"/>
    </source>
</evidence>
<evidence type="ECO:0000256" key="7">
    <source>
        <dbReference type="ARBA" id="ARBA00023136"/>
    </source>
</evidence>
<evidence type="ECO:0000256" key="1">
    <source>
        <dbReference type="ARBA" id="ARBA00004651"/>
    </source>
</evidence>
<accession>A0ABU0S638</accession>
<feature type="transmembrane region" description="Helical" evidence="8">
    <location>
        <begin position="451"/>
        <end position="469"/>
    </location>
</feature>
<evidence type="ECO:0000256" key="8">
    <source>
        <dbReference type="SAM" id="Phobius"/>
    </source>
</evidence>
<keyword evidence="7 8" id="KW-0472">Membrane</keyword>
<name>A0ABU0S638_9HYPH</name>
<evidence type="ECO:0000313" key="10">
    <source>
        <dbReference type="Proteomes" id="UP001237780"/>
    </source>
</evidence>
<feature type="transmembrane region" description="Helical" evidence="8">
    <location>
        <begin position="148"/>
        <end position="173"/>
    </location>
</feature>
<dbReference type="Proteomes" id="UP001237780">
    <property type="component" value="Unassembled WGS sequence"/>
</dbReference>
<feature type="transmembrane region" description="Helical" evidence="8">
    <location>
        <begin position="393"/>
        <end position="414"/>
    </location>
</feature>
<feature type="transmembrane region" description="Helical" evidence="8">
    <location>
        <begin position="94"/>
        <end position="113"/>
    </location>
</feature>
<dbReference type="NCBIfam" id="NF007866">
    <property type="entry name" value="PRK10577.1-2"/>
    <property type="match status" value="1"/>
</dbReference>
<feature type="transmembrane region" description="Helical" evidence="8">
    <location>
        <begin position="609"/>
        <end position="630"/>
    </location>
</feature>
<evidence type="ECO:0000256" key="5">
    <source>
        <dbReference type="ARBA" id="ARBA00022692"/>
    </source>
</evidence>
<feature type="transmembrane region" description="Helical" evidence="8">
    <location>
        <begin position="523"/>
        <end position="541"/>
    </location>
</feature>
<comment type="subcellular location">
    <subcellularLocation>
        <location evidence="1">Cell membrane</location>
        <topology evidence="1">Multi-pass membrane protein</topology>
    </subcellularLocation>
</comment>
<gene>
    <name evidence="9" type="ORF">QFZ34_001406</name>
</gene>
<dbReference type="RefSeq" id="WP_307278474.1">
    <property type="nucleotide sequence ID" value="NZ_JAUSZT010000002.1"/>
</dbReference>
<keyword evidence="3" id="KW-0813">Transport</keyword>
<dbReference type="PANTHER" id="PTHR30472">
    <property type="entry name" value="FERRIC ENTEROBACTIN TRANSPORT SYSTEM PERMEASE PROTEIN"/>
    <property type="match status" value="1"/>
</dbReference>
<dbReference type="EMBL" id="JAUSZT010000002">
    <property type="protein sequence ID" value="MDQ0996229.1"/>
    <property type="molecule type" value="Genomic_DNA"/>
</dbReference>
<dbReference type="Pfam" id="PF01032">
    <property type="entry name" value="FecCD"/>
    <property type="match status" value="2"/>
</dbReference>